<dbReference type="Pfam" id="PF03476">
    <property type="entry name" value="MOSC_N"/>
    <property type="match status" value="1"/>
</dbReference>
<reference evidence="3" key="1">
    <citation type="submission" date="2016-06" db="EMBL/GenBank/DDBJ databases">
        <authorList>
            <person name="Varghese N."/>
        </authorList>
    </citation>
    <scope>NUCLEOTIDE SEQUENCE [LARGE SCALE GENOMIC DNA]</scope>
    <source>
        <strain evidence="3">DSM 43171</strain>
    </source>
</reference>
<feature type="domain" description="MOSC" evidence="1">
    <location>
        <begin position="113"/>
        <end position="272"/>
    </location>
</feature>
<sequence length="272" mass="28628">MTVTGQLRQLWRYPVKSMLGEALTGATVDERGVAGDRRYALLDRETGRVASAKQPRLWRRLLTVRASGAAPDVVRLDLPDGAARSTRDADVDAVLSRLLGRPVTLTGDPPPDAVLERADPEAVLAAGLDATVPTTHGPVGAAAPPGSLVDFAPVHLLTTATLAAAGGADPVRYRPNLVVENTDDGFAENDWVGRELRIGPELVLRVLAPTPRCAVPTLAHGPLPRDPEALRAPARLNRVVPLPGLGPQPCLGAYAAVVRPGRVTVGDRVELG</sequence>
<keyword evidence="3" id="KW-1185">Reference proteome</keyword>
<name>A0A1C5HW96_9ACTN</name>
<evidence type="ECO:0000259" key="1">
    <source>
        <dbReference type="PROSITE" id="PS51340"/>
    </source>
</evidence>
<proteinExistence type="predicted"/>
<dbReference type="SUPFAM" id="SSF50800">
    <property type="entry name" value="PK beta-barrel domain-like"/>
    <property type="match status" value="1"/>
</dbReference>
<evidence type="ECO:0000313" key="2">
    <source>
        <dbReference type="EMBL" id="SCG49891.1"/>
    </source>
</evidence>
<dbReference type="GO" id="GO:0003824">
    <property type="term" value="F:catalytic activity"/>
    <property type="evidence" value="ECO:0007669"/>
    <property type="project" value="InterPro"/>
</dbReference>
<dbReference type="EMBL" id="FMDN01000006">
    <property type="protein sequence ID" value="SCG49891.1"/>
    <property type="molecule type" value="Genomic_DNA"/>
</dbReference>
<dbReference type="RefSeq" id="WP_245675470.1">
    <property type="nucleotide sequence ID" value="NZ_FMDN01000006.1"/>
</dbReference>
<gene>
    <name evidence="2" type="ORF">GA0070560_10693</name>
</gene>
<protein>
    <recommendedName>
        <fullName evidence="1">MOSC domain-containing protein</fullName>
    </recommendedName>
</protein>
<dbReference type="GO" id="GO:0030151">
    <property type="term" value="F:molybdenum ion binding"/>
    <property type="evidence" value="ECO:0007669"/>
    <property type="project" value="InterPro"/>
</dbReference>
<dbReference type="PROSITE" id="PS51340">
    <property type="entry name" value="MOSC"/>
    <property type="match status" value="1"/>
</dbReference>
<accession>A0A1C5HW96</accession>
<dbReference type="Pfam" id="PF03473">
    <property type="entry name" value="MOSC"/>
    <property type="match status" value="1"/>
</dbReference>
<dbReference type="Proteomes" id="UP000199408">
    <property type="component" value="Unassembled WGS sequence"/>
</dbReference>
<organism evidence="2 3">
    <name type="scientific">Micromonospora halophytica</name>
    <dbReference type="NCBI Taxonomy" id="47864"/>
    <lineage>
        <taxon>Bacteria</taxon>
        <taxon>Bacillati</taxon>
        <taxon>Actinomycetota</taxon>
        <taxon>Actinomycetes</taxon>
        <taxon>Micromonosporales</taxon>
        <taxon>Micromonosporaceae</taxon>
        <taxon>Micromonospora</taxon>
    </lineage>
</organism>
<dbReference type="InterPro" id="IPR005302">
    <property type="entry name" value="MoCF_Sase_C"/>
</dbReference>
<evidence type="ECO:0000313" key="3">
    <source>
        <dbReference type="Proteomes" id="UP000199408"/>
    </source>
</evidence>
<dbReference type="AlphaFoldDB" id="A0A1C5HW96"/>
<dbReference type="InterPro" id="IPR005303">
    <property type="entry name" value="MOCOS_middle"/>
</dbReference>
<dbReference type="InterPro" id="IPR011037">
    <property type="entry name" value="Pyrv_Knase-like_insert_dom_sf"/>
</dbReference>
<dbReference type="GO" id="GO:0030170">
    <property type="term" value="F:pyridoxal phosphate binding"/>
    <property type="evidence" value="ECO:0007669"/>
    <property type="project" value="InterPro"/>
</dbReference>
<dbReference type="Gene3D" id="2.40.33.20">
    <property type="entry name" value="PK beta-barrel domain-like"/>
    <property type="match status" value="1"/>
</dbReference>